<feature type="transmembrane region" description="Helical" evidence="1">
    <location>
        <begin position="123"/>
        <end position="143"/>
    </location>
</feature>
<keyword evidence="3" id="KW-1185">Reference proteome</keyword>
<keyword evidence="1" id="KW-0472">Membrane</keyword>
<evidence type="ECO:0000256" key="1">
    <source>
        <dbReference type="SAM" id="Phobius"/>
    </source>
</evidence>
<name>A0A9J6B471_SOLCO</name>
<sequence>MDDLQEQRTKLSHDVMKDILKRLPATSLRYLKIEESTESIYYNGTNMLSFHSNDESFKCIAPNIEYSDNYVGVNIAEFWELPPSILPTPPYISTDCKKLSYEMTMNMEIGFDSNTNDYKIVRILIPVMNMNMMSLIIITSMLVSTESFKQILSPEGLFSDGTKSPNPFVLKQTLALICFTEIHYPPKEVFHQSIDIWVMKIYGVRNSWIKEFTVGPLLIEAPLSVWMNDTELMMESYNGKLVSCNLLLQETKDLDMYGVPQTLEGIVCKESLVSIKKERQKWRGKPFRGVNKVEALIRRKYPLKYDASSDRKT</sequence>
<protein>
    <submittedName>
        <fullName evidence="2">Uncharacterized protein</fullName>
    </submittedName>
</protein>
<dbReference type="AlphaFoldDB" id="A0A9J6B471"/>
<evidence type="ECO:0000313" key="3">
    <source>
        <dbReference type="Proteomes" id="UP000824120"/>
    </source>
</evidence>
<proteinExistence type="predicted"/>
<comment type="caution">
    <text evidence="2">The sequence shown here is derived from an EMBL/GenBank/DDBJ whole genome shotgun (WGS) entry which is preliminary data.</text>
</comment>
<reference evidence="2 3" key="1">
    <citation type="submission" date="2020-09" db="EMBL/GenBank/DDBJ databases">
        <title>De no assembly of potato wild relative species, Solanum commersonii.</title>
        <authorList>
            <person name="Cho K."/>
        </authorList>
    </citation>
    <scope>NUCLEOTIDE SEQUENCE [LARGE SCALE GENOMIC DNA]</scope>
    <source>
        <strain evidence="2">LZ3.2</strain>
        <tissue evidence="2">Leaf</tissue>
    </source>
</reference>
<organism evidence="2 3">
    <name type="scientific">Solanum commersonii</name>
    <name type="common">Commerson's wild potato</name>
    <name type="synonym">Commerson's nightshade</name>
    <dbReference type="NCBI Taxonomy" id="4109"/>
    <lineage>
        <taxon>Eukaryota</taxon>
        <taxon>Viridiplantae</taxon>
        <taxon>Streptophyta</taxon>
        <taxon>Embryophyta</taxon>
        <taxon>Tracheophyta</taxon>
        <taxon>Spermatophyta</taxon>
        <taxon>Magnoliopsida</taxon>
        <taxon>eudicotyledons</taxon>
        <taxon>Gunneridae</taxon>
        <taxon>Pentapetalae</taxon>
        <taxon>asterids</taxon>
        <taxon>lamiids</taxon>
        <taxon>Solanales</taxon>
        <taxon>Solanaceae</taxon>
        <taxon>Solanoideae</taxon>
        <taxon>Solaneae</taxon>
        <taxon>Solanum</taxon>
    </lineage>
</organism>
<dbReference type="Proteomes" id="UP000824120">
    <property type="component" value="Chromosome 1"/>
</dbReference>
<accession>A0A9J6B471</accession>
<gene>
    <name evidence="2" type="ORF">H5410_003136</name>
</gene>
<dbReference type="EMBL" id="JACXVP010000001">
    <property type="protein sequence ID" value="KAG5631419.1"/>
    <property type="molecule type" value="Genomic_DNA"/>
</dbReference>
<evidence type="ECO:0000313" key="2">
    <source>
        <dbReference type="EMBL" id="KAG5631419.1"/>
    </source>
</evidence>
<dbReference type="OrthoDB" id="1937835at2759"/>
<keyword evidence="1" id="KW-0812">Transmembrane</keyword>
<keyword evidence="1" id="KW-1133">Transmembrane helix</keyword>